<evidence type="ECO:0000256" key="11">
    <source>
        <dbReference type="ARBA" id="ARBA00022683"/>
    </source>
</evidence>
<evidence type="ECO:0000256" key="4">
    <source>
        <dbReference type="ARBA" id="ARBA00002788"/>
    </source>
</evidence>
<dbReference type="InterPro" id="IPR036637">
    <property type="entry name" value="Phosphohistidine_dom_sf"/>
</dbReference>
<dbReference type="InterPro" id="IPR012844">
    <property type="entry name" value="DhaM_N"/>
</dbReference>
<comment type="catalytic activity">
    <reaction evidence="2">
        <text>dihydroxyacetone + phosphoenolpyruvate = dihydroxyacetone phosphate + pyruvate</text>
        <dbReference type="Rhea" id="RHEA:18381"/>
        <dbReference type="ChEBI" id="CHEBI:15361"/>
        <dbReference type="ChEBI" id="CHEBI:16016"/>
        <dbReference type="ChEBI" id="CHEBI:57642"/>
        <dbReference type="ChEBI" id="CHEBI:58702"/>
        <dbReference type="EC" id="2.7.1.121"/>
    </reaction>
</comment>
<dbReference type="InterPro" id="IPR006318">
    <property type="entry name" value="PTS_EI-like"/>
</dbReference>
<dbReference type="RefSeq" id="WP_086046514.1">
    <property type="nucleotide sequence ID" value="NZ_CP017889.1"/>
</dbReference>
<evidence type="ECO:0000256" key="7">
    <source>
        <dbReference type="ARBA" id="ARBA00022448"/>
    </source>
</evidence>
<dbReference type="Gene3D" id="3.50.30.10">
    <property type="entry name" value="Phosphohistidine domain"/>
    <property type="match status" value="1"/>
</dbReference>
<evidence type="ECO:0000256" key="6">
    <source>
        <dbReference type="ARBA" id="ARBA00007837"/>
    </source>
</evidence>
<dbReference type="GO" id="GO:0009401">
    <property type="term" value="P:phosphoenolpyruvate-dependent sugar phosphotransferase system"/>
    <property type="evidence" value="ECO:0007669"/>
    <property type="project" value="UniProtKB-KW"/>
</dbReference>
<evidence type="ECO:0000256" key="13">
    <source>
        <dbReference type="ARBA" id="ARBA00022777"/>
    </source>
</evidence>
<dbReference type="SUPFAM" id="SSF53062">
    <property type="entry name" value="PTS system fructose IIA component-like"/>
    <property type="match status" value="1"/>
</dbReference>
<dbReference type="InterPro" id="IPR036618">
    <property type="entry name" value="PtsI_HPr-bd_sf"/>
</dbReference>
<dbReference type="PRINTS" id="PR00107">
    <property type="entry name" value="PHOSPHOCPHPR"/>
</dbReference>
<dbReference type="SUPFAM" id="SSF55594">
    <property type="entry name" value="HPr-like"/>
    <property type="match status" value="1"/>
</dbReference>
<proteinExistence type="inferred from homology"/>
<comment type="subunit">
    <text evidence="15">Homodimer. The dihydroxyacetone kinase complex is composed of a homodimer of DhaM, a homodimer of DhaK and the subunit DhaL.</text>
</comment>
<evidence type="ECO:0000256" key="3">
    <source>
        <dbReference type="ARBA" id="ARBA00001946"/>
    </source>
</evidence>
<comment type="cofactor">
    <cofactor evidence="3">
        <name>Mg(2+)</name>
        <dbReference type="ChEBI" id="CHEBI:18420"/>
    </cofactor>
</comment>
<dbReference type="InterPro" id="IPR050499">
    <property type="entry name" value="PEP-utilizing_PTS_enzyme"/>
</dbReference>
<dbReference type="InterPro" id="IPR001020">
    <property type="entry name" value="PTS_HPr_His_P_site"/>
</dbReference>
<dbReference type="GO" id="GO:0008965">
    <property type="term" value="F:phosphoenolpyruvate-protein phosphotransferase activity"/>
    <property type="evidence" value="ECO:0007669"/>
    <property type="project" value="UniProtKB-EC"/>
</dbReference>
<evidence type="ECO:0000259" key="17">
    <source>
        <dbReference type="PROSITE" id="PS51350"/>
    </source>
</evidence>
<dbReference type="Pfam" id="PF02896">
    <property type="entry name" value="PEP-utilizers_C"/>
    <property type="match status" value="1"/>
</dbReference>
<evidence type="ECO:0000313" key="18">
    <source>
        <dbReference type="EMBL" id="ARP17261.1"/>
    </source>
</evidence>
<dbReference type="Pfam" id="PF00391">
    <property type="entry name" value="PEP-utilizers"/>
    <property type="match status" value="1"/>
</dbReference>
<evidence type="ECO:0000256" key="2">
    <source>
        <dbReference type="ARBA" id="ARBA00001113"/>
    </source>
</evidence>
<organism evidence="18">
    <name type="scientific">Vibrio alginolyticus</name>
    <dbReference type="NCBI Taxonomy" id="663"/>
    <lineage>
        <taxon>Bacteria</taxon>
        <taxon>Pseudomonadati</taxon>
        <taxon>Pseudomonadota</taxon>
        <taxon>Gammaproteobacteria</taxon>
        <taxon>Vibrionales</taxon>
        <taxon>Vibrionaceae</taxon>
        <taxon>Vibrio</taxon>
    </lineage>
</organism>
<dbReference type="InterPro" id="IPR000121">
    <property type="entry name" value="PEP_util_C"/>
</dbReference>
<keyword evidence="7" id="KW-0813">Transport</keyword>
<comment type="subcellular location">
    <subcellularLocation>
        <location evidence="5">Cytoplasm</location>
    </subcellularLocation>
</comment>
<feature type="domain" description="HPr" evidence="17">
    <location>
        <begin position="154"/>
        <end position="241"/>
    </location>
</feature>
<dbReference type="InterPro" id="IPR008731">
    <property type="entry name" value="PTS_EIN"/>
</dbReference>
<reference evidence="18" key="1">
    <citation type="submission" date="2016-10" db="EMBL/GenBank/DDBJ databases">
        <title>The High Quality Genome of Vibrio alginolyticus K01M1.</title>
        <authorList>
            <person name="Wendling C."/>
            <person name="Chibani C.M."/>
            <person name="Hertel R."/>
            <person name="Sproer C."/>
            <person name="Bunk B."/>
            <person name="Overmann J."/>
            <person name="Roth O."/>
            <person name="Liesegang H."/>
        </authorList>
    </citation>
    <scope>NUCLEOTIDE SEQUENCE</scope>
    <source>
        <strain evidence="18">K05K4</strain>
    </source>
</reference>
<dbReference type="InterPro" id="IPR018274">
    <property type="entry name" value="PEP_util_AS"/>
</dbReference>
<dbReference type="PANTHER" id="PTHR46244">
    <property type="entry name" value="PHOSPHOENOLPYRUVATE-PROTEIN PHOSPHOTRANSFERASE"/>
    <property type="match status" value="1"/>
</dbReference>
<keyword evidence="14" id="KW-0460">Magnesium</keyword>
<evidence type="ECO:0000256" key="8">
    <source>
        <dbReference type="ARBA" id="ARBA00022490"/>
    </source>
</evidence>
<dbReference type="NCBIfam" id="TIGR01417">
    <property type="entry name" value="PTS_I_fam"/>
    <property type="match status" value="1"/>
</dbReference>
<comment type="function">
    <text evidence="4">Component of the dihydroxyacetone kinase complex, which is responsible for the phosphoenolpyruvate (PEP)-dependent phosphorylation of dihydroxyacetone. DhaM serves as the phosphoryl donor. Is phosphorylated by phosphoenolpyruvate in an EI- and HPr-dependent reaction, and a phosphorelay system on histidine residues finally leads to phosphoryl transfer to DhaL and dihydroxyacetone.</text>
</comment>
<dbReference type="InterPro" id="IPR035895">
    <property type="entry name" value="HPr-like_sf"/>
</dbReference>
<dbReference type="Pfam" id="PF00381">
    <property type="entry name" value="PTS-HPr"/>
    <property type="match status" value="1"/>
</dbReference>
<dbReference type="InterPro" id="IPR036662">
    <property type="entry name" value="PTS_EIIA_man-typ_sf"/>
</dbReference>
<keyword evidence="8" id="KW-0963">Cytoplasm</keyword>
<accession>A0A1W6UH24</accession>
<dbReference type="NCBIfam" id="TIGR02364">
    <property type="entry name" value="dha_pts"/>
    <property type="match status" value="1"/>
</dbReference>
<dbReference type="InterPro" id="IPR023151">
    <property type="entry name" value="PEP_util_CS"/>
</dbReference>
<dbReference type="Pfam" id="PF03610">
    <property type="entry name" value="EIIA-man"/>
    <property type="match status" value="1"/>
</dbReference>
<dbReference type="InterPro" id="IPR004701">
    <property type="entry name" value="PTS_EIIA_man-typ"/>
</dbReference>
<dbReference type="CDD" id="cd00367">
    <property type="entry name" value="PTS-HPr_like"/>
    <property type="match status" value="1"/>
</dbReference>
<sequence>MVGIVVVSHSRRLAEGVAELATQMTQGKAKLAIAAGIDDPENPIGTDAIAVMEAIEQVQDQQGVVVLMDLGSALLSTEMALDLIDDHVRENVTLISAPIVEGTMAASVAAAAGLPLSTVVEEAQNALSVKREHLGDQPLTSAEIAPVSENFEQERTFDWVVQNPHGLHARPAAAIVGALAPFDCQLWLKKGERRVNAKSLNSIAKLGVRSQETITLCALGSQSSEAIKAFEALASEHFGEKEAVEQGIVEPEESSDTLLDGMASSQIEGAVVGIRVNDGIATAPAVLFTHEMPAVPERDFQSEQDEIERVKRAIGVVFQHLQEQAKQPKGEIFSAHSMMLSDPELWASVESRIQTGMIAEQAWVESLQTLAEEFRQAESQYMREREADVHDIARQVMVEMTGVTPNAIDIQEPSILLARDLMPSDVAGLDKSKVLGICLSEGGKTSHSAILARAMGIPAIVKAQGCLDAVRASQVVTIDGFRGHLWFCPSDAVQQELEAQQIEWQRIRQRALASAQQVAVTCDGVHIPVFANIGGPKDIDDALTSGAEGVGLFRTEFLFQNSDELPTEEAQYQVYRDIAAALGDKPLTIRSLDVGGDKPLAAYPMPAEDNPFLGLRGVRLCLQHESLFTAQLRAILRAFHEQPNIQLMIPMVAQVEEVRKVKALLAHQANQLGLDATHLPVGIMIEVPAAVLNADALAQEVDFFSIGTNDLTQYVMAADRGNAAVAELVNYFEPSVLKAIELTCAAGGRAGIPVSMCGEMAGDPNATETLLRVGLRKFSASSSLLPGLKAQIRQLSVDV</sequence>
<dbReference type="InterPro" id="IPR015813">
    <property type="entry name" value="Pyrv/PenolPyrv_kinase-like_dom"/>
</dbReference>
<evidence type="ECO:0000256" key="10">
    <source>
        <dbReference type="ARBA" id="ARBA00022679"/>
    </source>
</evidence>
<dbReference type="SUPFAM" id="SSF51621">
    <property type="entry name" value="Phosphoenolpyruvate/pyruvate domain"/>
    <property type="match status" value="1"/>
</dbReference>
<dbReference type="GO" id="GO:0047324">
    <property type="term" value="F:phosphoenolpyruvate-glycerone phosphotransferase activity"/>
    <property type="evidence" value="ECO:0007669"/>
    <property type="project" value="UniProtKB-EC"/>
</dbReference>
<dbReference type="Gene3D" id="3.40.50.510">
    <property type="entry name" value="Phosphotransferase system, mannose-type IIA component"/>
    <property type="match status" value="1"/>
</dbReference>
<comment type="similarity">
    <text evidence="6">Belongs to the PEP-utilizing enzyme family.</text>
</comment>
<keyword evidence="11" id="KW-0598">Phosphotransferase system</keyword>
<dbReference type="Pfam" id="PF05524">
    <property type="entry name" value="PEP-utilisers_N"/>
    <property type="match status" value="1"/>
</dbReference>
<evidence type="ECO:0000256" key="14">
    <source>
        <dbReference type="ARBA" id="ARBA00022842"/>
    </source>
</evidence>
<dbReference type="InterPro" id="IPR008279">
    <property type="entry name" value="PEP-util_enz_mobile_dom"/>
</dbReference>
<dbReference type="PROSITE" id="PS00742">
    <property type="entry name" value="PEP_ENZYMES_2"/>
    <property type="match status" value="1"/>
</dbReference>
<dbReference type="NCBIfam" id="TIGR01003">
    <property type="entry name" value="PTS_HPr_family"/>
    <property type="match status" value="1"/>
</dbReference>
<dbReference type="PROSITE" id="PS00370">
    <property type="entry name" value="PEP_ENZYMES_PHOS_SITE"/>
    <property type="match status" value="1"/>
</dbReference>
<dbReference type="PROSITE" id="PS51350">
    <property type="entry name" value="PTS_HPR_DOM"/>
    <property type="match status" value="1"/>
</dbReference>
<keyword evidence="12" id="KW-0479">Metal-binding</keyword>
<dbReference type="SUPFAM" id="SSF47831">
    <property type="entry name" value="Enzyme I of the PEP:sugar phosphotransferase system HPr-binding (sub)domain"/>
    <property type="match status" value="1"/>
</dbReference>
<name>A0A1W6UH24_VIBAL</name>
<keyword evidence="18" id="KW-0670">Pyruvate</keyword>
<dbReference type="Gene3D" id="3.20.20.60">
    <property type="entry name" value="Phosphoenolpyruvate-binding domains"/>
    <property type="match status" value="1"/>
</dbReference>
<dbReference type="Gene3D" id="3.30.1340.10">
    <property type="entry name" value="HPr-like"/>
    <property type="match status" value="1"/>
</dbReference>
<evidence type="ECO:0000259" key="16">
    <source>
        <dbReference type="PROSITE" id="PS51096"/>
    </source>
</evidence>
<dbReference type="GO" id="GO:0016020">
    <property type="term" value="C:membrane"/>
    <property type="evidence" value="ECO:0007669"/>
    <property type="project" value="InterPro"/>
</dbReference>
<evidence type="ECO:0000256" key="15">
    <source>
        <dbReference type="ARBA" id="ARBA00046577"/>
    </source>
</evidence>
<dbReference type="PRINTS" id="PR01736">
    <property type="entry name" value="PHPHTRNFRASE"/>
</dbReference>
<dbReference type="Gene3D" id="1.10.274.10">
    <property type="entry name" value="PtsI, HPr-binding domain"/>
    <property type="match status" value="1"/>
</dbReference>
<dbReference type="AlphaFoldDB" id="A0A1W6UH24"/>
<gene>
    <name evidence="18" type="primary">ptsI_1</name>
    <name evidence="18" type="ORF">K05K4_03650</name>
</gene>
<dbReference type="EMBL" id="CP017902">
    <property type="protein sequence ID" value="ARP17261.1"/>
    <property type="molecule type" value="Genomic_DNA"/>
</dbReference>
<evidence type="ECO:0000256" key="12">
    <source>
        <dbReference type="ARBA" id="ARBA00022723"/>
    </source>
</evidence>
<evidence type="ECO:0000256" key="5">
    <source>
        <dbReference type="ARBA" id="ARBA00004496"/>
    </source>
</evidence>
<evidence type="ECO:0000256" key="1">
    <source>
        <dbReference type="ARBA" id="ARBA00000683"/>
    </source>
</evidence>
<comment type="catalytic activity">
    <reaction evidence="1">
        <text>L-histidyl-[protein] + phosphoenolpyruvate = N(pros)-phospho-L-histidyl-[protein] + pyruvate</text>
        <dbReference type="Rhea" id="RHEA:23880"/>
        <dbReference type="Rhea" id="RHEA-COMP:9745"/>
        <dbReference type="Rhea" id="RHEA-COMP:9746"/>
        <dbReference type="ChEBI" id="CHEBI:15361"/>
        <dbReference type="ChEBI" id="CHEBI:29979"/>
        <dbReference type="ChEBI" id="CHEBI:58702"/>
        <dbReference type="ChEBI" id="CHEBI:64837"/>
        <dbReference type="EC" id="2.7.3.9"/>
    </reaction>
</comment>
<dbReference type="PROSITE" id="PS51096">
    <property type="entry name" value="PTS_EIIA_TYPE_4"/>
    <property type="match status" value="1"/>
</dbReference>
<keyword evidence="9" id="KW-0762">Sugar transport</keyword>
<dbReference type="InterPro" id="IPR040442">
    <property type="entry name" value="Pyrv_kinase-like_dom_sf"/>
</dbReference>
<evidence type="ECO:0000256" key="9">
    <source>
        <dbReference type="ARBA" id="ARBA00022597"/>
    </source>
</evidence>
<dbReference type="SUPFAM" id="SSF52009">
    <property type="entry name" value="Phosphohistidine domain"/>
    <property type="match status" value="1"/>
</dbReference>
<keyword evidence="10 18" id="KW-0808">Transferase</keyword>
<dbReference type="PROSITE" id="PS00369">
    <property type="entry name" value="PTS_HPR_HIS"/>
    <property type="match status" value="1"/>
</dbReference>
<protein>
    <submittedName>
        <fullName evidence="18">Phosphoenolpyruvate-protein phosphotransferase</fullName>
        <ecNumber evidence="18">2.7.3.9</ecNumber>
    </submittedName>
</protein>
<dbReference type="InterPro" id="IPR000032">
    <property type="entry name" value="HPr-like"/>
</dbReference>
<keyword evidence="13" id="KW-0418">Kinase</keyword>
<feature type="domain" description="PTS EIIA type-4" evidence="16">
    <location>
        <begin position="1"/>
        <end position="134"/>
    </location>
</feature>
<dbReference type="PANTHER" id="PTHR46244:SF6">
    <property type="entry name" value="PHOSPHOENOLPYRUVATE-PROTEIN PHOSPHOTRANSFERASE"/>
    <property type="match status" value="1"/>
</dbReference>
<dbReference type="GO" id="GO:0005737">
    <property type="term" value="C:cytoplasm"/>
    <property type="evidence" value="ECO:0007669"/>
    <property type="project" value="UniProtKB-SubCell"/>
</dbReference>
<dbReference type="EC" id="2.7.3.9" evidence="18"/>
<dbReference type="GO" id="GO:0046872">
    <property type="term" value="F:metal ion binding"/>
    <property type="evidence" value="ECO:0007669"/>
    <property type="project" value="UniProtKB-KW"/>
</dbReference>